<feature type="compositionally biased region" description="Polar residues" evidence="1">
    <location>
        <begin position="73"/>
        <end position="82"/>
    </location>
</feature>
<feature type="region of interest" description="Disordered" evidence="1">
    <location>
        <begin position="423"/>
        <end position="582"/>
    </location>
</feature>
<dbReference type="EMBL" id="JASBNA010000010">
    <property type="protein sequence ID" value="KAK7688794.1"/>
    <property type="molecule type" value="Genomic_DNA"/>
</dbReference>
<feature type="compositionally biased region" description="Basic and acidic residues" evidence="1">
    <location>
        <begin position="38"/>
        <end position="52"/>
    </location>
</feature>
<comment type="caution">
    <text evidence="2">The sequence shown here is derived from an EMBL/GenBank/DDBJ whole genome shotgun (WGS) entry which is preliminary data.</text>
</comment>
<feature type="compositionally biased region" description="Acidic residues" evidence="1">
    <location>
        <begin position="538"/>
        <end position="552"/>
    </location>
</feature>
<feature type="region of interest" description="Disordered" evidence="1">
    <location>
        <begin position="630"/>
        <end position="667"/>
    </location>
</feature>
<feature type="compositionally biased region" description="Low complexity" evidence="1">
    <location>
        <begin position="244"/>
        <end position="260"/>
    </location>
</feature>
<feature type="compositionally biased region" description="Polar residues" evidence="1">
    <location>
        <begin position="566"/>
        <end position="582"/>
    </location>
</feature>
<feature type="compositionally biased region" description="Polar residues" evidence="1">
    <location>
        <begin position="512"/>
        <end position="529"/>
    </location>
</feature>
<organism evidence="2 3">
    <name type="scientific">Cerrena zonata</name>
    <dbReference type="NCBI Taxonomy" id="2478898"/>
    <lineage>
        <taxon>Eukaryota</taxon>
        <taxon>Fungi</taxon>
        <taxon>Dikarya</taxon>
        <taxon>Basidiomycota</taxon>
        <taxon>Agaricomycotina</taxon>
        <taxon>Agaricomycetes</taxon>
        <taxon>Polyporales</taxon>
        <taxon>Cerrenaceae</taxon>
        <taxon>Cerrena</taxon>
    </lineage>
</organism>
<evidence type="ECO:0000313" key="2">
    <source>
        <dbReference type="EMBL" id="KAK7688794.1"/>
    </source>
</evidence>
<evidence type="ECO:0000313" key="3">
    <source>
        <dbReference type="Proteomes" id="UP001385951"/>
    </source>
</evidence>
<feature type="compositionally biased region" description="Basic and acidic residues" evidence="1">
    <location>
        <begin position="500"/>
        <end position="511"/>
    </location>
</feature>
<feature type="compositionally biased region" description="Basic and acidic residues" evidence="1">
    <location>
        <begin position="445"/>
        <end position="458"/>
    </location>
</feature>
<feature type="region of interest" description="Disordered" evidence="1">
    <location>
        <begin position="15"/>
        <end position="125"/>
    </location>
</feature>
<feature type="compositionally biased region" description="Low complexity" evidence="1">
    <location>
        <begin position="633"/>
        <end position="658"/>
    </location>
</feature>
<protein>
    <submittedName>
        <fullName evidence="2">Uncharacterized protein</fullName>
    </submittedName>
</protein>
<proteinExistence type="predicted"/>
<feature type="compositionally biased region" description="Polar residues" evidence="1">
    <location>
        <begin position="116"/>
        <end position="125"/>
    </location>
</feature>
<keyword evidence="3" id="KW-1185">Reference proteome</keyword>
<reference evidence="2 3" key="1">
    <citation type="submission" date="2022-09" db="EMBL/GenBank/DDBJ databases">
        <authorList>
            <person name="Palmer J.M."/>
        </authorList>
    </citation>
    <scope>NUCLEOTIDE SEQUENCE [LARGE SCALE GENOMIC DNA]</scope>
    <source>
        <strain evidence="2 3">DSM 7382</strain>
    </source>
</reference>
<evidence type="ECO:0000256" key="1">
    <source>
        <dbReference type="SAM" id="MobiDB-lite"/>
    </source>
</evidence>
<dbReference type="Proteomes" id="UP001385951">
    <property type="component" value="Unassembled WGS sequence"/>
</dbReference>
<accession>A0AAW0GFX0</accession>
<name>A0AAW0GFX0_9APHY</name>
<gene>
    <name evidence="2" type="ORF">QCA50_008334</name>
</gene>
<dbReference type="AlphaFoldDB" id="A0AAW0GFX0"/>
<sequence length="712" mass="76973">MLSTISSFLPPALQLGVQDRNPNTPLERESSILGQPHLTEEPKRNMTVDEHGVKKRKERTNESFIVVRPPPSKTNHPLNLQVQLVPPNSKDKDRSVSSRRSFDSSTDAGEDGMALSRTSSNRSDVSMYSGYTSVTSFSSVASTSSTSSSRRMIIPLYNLQAHNVMTNVIVDAGTDAKVAKFQRRGLEVIGLALLEPVEVWPGASLNSDFGRGTDGTLLSMDAQTATSSAVSLTSDTHQSHSTHDSNIPVPTTPISQQQQQQPPPLTDRDNAAGGARKFFGKMFRKKAAETSSTSPSPRVVAPPPPLPLHLQQDQTPRANKRSSLLLAASQLTQHLPSPSSSSFHPQSQVIYSHAPSGNVDTPPPSAALTQQVLGIQSSLSSPVYPPRGRHPRAYVWVVRRWLKNGGGSGDGFLGGMIGDRTNASSSGHPVEVRFEWTRQKPKGSSGKERRNGDDEGKASRRTSKALSSKTPSVASFAQHQQQTSPTTLSPEPHSPRSKTKRLEPVDRESRRSSSPKPGSIRTHTTQSEGSPRRGQSLEEVDDGNDSDPEDSETPWTCSIVLRPHPSVTSPSLAHSPTQQQPQEVRLKVGQVVPAPHHPKVVAVLKIPFPLPDIEVDKAILRKRVITPAGVARPATAPSSIGSPGSPPTSSNSPFSNPFGRNSNQQQPKPTLVLTAEEIKDIVSCTSLWLIVREGFGGVGKERRKGDGWRIRG</sequence>
<feature type="compositionally biased region" description="Basic and acidic residues" evidence="1">
    <location>
        <begin position="89"/>
        <end position="102"/>
    </location>
</feature>
<feature type="region of interest" description="Disordered" evidence="1">
    <location>
        <begin position="228"/>
        <end position="272"/>
    </location>
</feature>
<feature type="compositionally biased region" description="Polar residues" evidence="1">
    <location>
        <begin position="464"/>
        <end position="489"/>
    </location>
</feature>
<feature type="compositionally biased region" description="Low complexity" evidence="1">
    <location>
        <begin position="290"/>
        <end position="299"/>
    </location>
</feature>
<feature type="region of interest" description="Disordered" evidence="1">
    <location>
        <begin position="285"/>
        <end position="320"/>
    </location>
</feature>